<evidence type="ECO:0008006" key="3">
    <source>
        <dbReference type="Google" id="ProtNLM"/>
    </source>
</evidence>
<dbReference type="GeneID" id="36579010"/>
<proteinExistence type="predicted"/>
<dbReference type="EMBL" id="KZ613895">
    <property type="protein sequence ID" value="PMD52810.1"/>
    <property type="molecule type" value="Genomic_DNA"/>
</dbReference>
<dbReference type="STRING" id="1095630.A0A2J6SQ07"/>
<dbReference type="RefSeq" id="XP_024729714.1">
    <property type="nucleotide sequence ID" value="XM_024870928.1"/>
</dbReference>
<organism evidence="1 2">
    <name type="scientific">Hyaloscypha bicolor E</name>
    <dbReference type="NCBI Taxonomy" id="1095630"/>
    <lineage>
        <taxon>Eukaryota</taxon>
        <taxon>Fungi</taxon>
        <taxon>Dikarya</taxon>
        <taxon>Ascomycota</taxon>
        <taxon>Pezizomycotina</taxon>
        <taxon>Leotiomycetes</taxon>
        <taxon>Helotiales</taxon>
        <taxon>Hyaloscyphaceae</taxon>
        <taxon>Hyaloscypha</taxon>
        <taxon>Hyaloscypha bicolor</taxon>
    </lineage>
</organism>
<accession>A0A2J6SQ07</accession>
<name>A0A2J6SQ07_9HELO</name>
<sequence length="413" mass="48881">MKPYTQDESTWIFMPSFFSRCIDFRYLNNYGYIQRSLRTYPVVRSDHPVWKMCWKGDVIGIQKLFSERQLSPFSVDAWGNTLLHRSVLWYKWEVCKLLFQVGFTDHGLDTCLYNQPLFRYICTEEQVDAFEKTCHLIALHVDDIDPSFIARRFFNSLGFDPSIHLYYKMVDQWIGKKNVNVLFSGWKISPIPMALRMLRVSNPADQKLWKQAIQHALSLGLDLHTTYHYRDDNIVTLLDDVLNIADQPFESHWLGQKWLEVLAESGIDVVEYLRVESEIHFNSLSIMAKQYHYCGRARQLIISKKPPTVSWEWYIDPAGQALDVLQEFKNFGIGSQHMEWWLDDSRDWPFFYPRWKYDAQRLRAGWSVSGNDRSRLRTFQNRCERREQKKANKLARAQGILRRGPKVPGAWID</sequence>
<gene>
    <name evidence="1" type="ORF">K444DRAFT_192081</name>
</gene>
<dbReference type="InParanoid" id="A0A2J6SQ07"/>
<dbReference type="OrthoDB" id="539213at2759"/>
<dbReference type="Proteomes" id="UP000235371">
    <property type="component" value="Unassembled WGS sequence"/>
</dbReference>
<protein>
    <recommendedName>
        <fullName evidence="3">Ankyrin</fullName>
    </recommendedName>
</protein>
<dbReference type="AlphaFoldDB" id="A0A2J6SQ07"/>
<reference evidence="1 2" key="1">
    <citation type="submission" date="2016-04" db="EMBL/GenBank/DDBJ databases">
        <title>A degradative enzymes factory behind the ericoid mycorrhizal symbiosis.</title>
        <authorList>
            <consortium name="DOE Joint Genome Institute"/>
            <person name="Martino E."/>
            <person name="Morin E."/>
            <person name="Grelet G."/>
            <person name="Kuo A."/>
            <person name="Kohler A."/>
            <person name="Daghino S."/>
            <person name="Barry K."/>
            <person name="Choi C."/>
            <person name="Cichocki N."/>
            <person name="Clum A."/>
            <person name="Copeland A."/>
            <person name="Hainaut M."/>
            <person name="Haridas S."/>
            <person name="Labutti K."/>
            <person name="Lindquist E."/>
            <person name="Lipzen A."/>
            <person name="Khouja H.-R."/>
            <person name="Murat C."/>
            <person name="Ohm R."/>
            <person name="Olson A."/>
            <person name="Spatafora J."/>
            <person name="Veneault-Fourrey C."/>
            <person name="Henrissat B."/>
            <person name="Grigoriev I."/>
            <person name="Martin F."/>
            <person name="Perotto S."/>
        </authorList>
    </citation>
    <scope>NUCLEOTIDE SEQUENCE [LARGE SCALE GENOMIC DNA]</scope>
    <source>
        <strain evidence="1 2">E</strain>
    </source>
</reference>
<evidence type="ECO:0000313" key="2">
    <source>
        <dbReference type="Proteomes" id="UP000235371"/>
    </source>
</evidence>
<evidence type="ECO:0000313" key="1">
    <source>
        <dbReference type="EMBL" id="PMD52810.1"/>
    </source>
</evidence>
<keyword evidence="2" id="KW-1185">Reference proteome</keyword>